<dbReference type="GO" id="GO:0031410">
    <property type="term" value="C:cytoplasmic vesicle"/>
    <property type="evidence" value="ECO:0007669"/>
    <property type="project" value="UniProtKB-KW"/>
</dbReference>
<dbReference type="EMBL" id="SDAM02000109">
    <property type="protein sequence ID" value="KAH6829254.1"/>
    <property type="molecule type" value="Genomic_DNA"/>
</dbReference>
<keyword evidence="9" id="KW-0072">Autophagy</keyword>
<dbReference type="CDD" id="cd14947">
    <property type="entry name" value="NBR1_like"/>
    <property type="match status" value="1"/>
</dbReference>
<keyword evidence="17" id="KW-1185">Reference proteome</keyword>
<dbReference type="PANTHER" id="PTHR20930">
    <property type="entry name" value="OVARIAN CARCINOMA ANTIGEN CA125-RELATED"/>
    <property type="match status" value="1"/>
</dbReference>
<dbReference type="GO" id="GO:0006914">
    <property type="term" value="P:autophagy"/>
    <property type="evidence" value="ECO:0007669"/>
    <property type="project" value="UniProtKB-KW"/>
</dbReference>
<reference evidence="16 17" key="1">
    <citation type="journal article" date="2021" name="Nat. Commun.">
        <title>Incipient diploidization of the medicinal plant Perilla within 10,000 years.</title>
        <authorList>
            <person name="Zhang Y."/>
            <person name="Shen Q."/>
            <person name="Leng L."/>
            <person name="Zhang D."/>
            <person name="Chen S."/>
            <person name="Shi Y."/>
            <person name="Ning Z."/>
            <person name="Chen S."/>
        </authorList>
    </citation>
    <scope>NUCLEOTIDE SEQUENCE [LARGE SCALE GENOMIC DNA]</scope>
    <source>
        <strain evidence="17">cv. PC099</strain>
    </source>
</reference>
<evidence type="ECO:0000256" key="4">
    <source>
        <dbReference type="ARBA" id="ARBA00022554"/>
    </source>
</evidence>
<proteinExistence type="predicted"/>
<keyword evidence="3" id="KW-0813">Transport</keyword>
<comment type="caution">
    <text evidence="16">The sequence shown here is derived from an EMBL/GenBank/DDBJ whole genome shotgun (WGS) entry which is preliminary data.</text>
</comment>
<evidence type="ECO:0000256" key="9">
    <source>
        <dbReference type="ARBA" id="ARBA00023006"/>
    </source>
</evidence>
<dbReference type="Gene3D" id="3.10.20.90">
    <property type="entry name" value="Phosphatidylinositol 3-kinase Catalytic Subunit, Chain A, domain 1"/>
    <property type="match status" value="1"/>
</dbReference>
<dbReference type="InterPro" id="IPR000433">
    <property type="entry name" value="Znf_ZZ"/>
</dbReference>
<dbReference type="SUPFAM" id="SSF54277">
    <property type="entry name" value="CAD &amp; PB1 domains"/>
    <property type="match status" value="1"/>
</dbReference>
<feature type="domain" description="PB1" evidence="15">
    <location>
        <begin position="6"/>
        <end position="90"/>
    </location>
</feature>
<keyword evidence="7" id="KW-0862">Zinc</keyword>
<evidence type="ECO:0008006" key="18">
    <source>
        <dbReference type="Google" id="ProtNLM"/>
    </source>
</evidence>
<dbReference type="InterPro" id="IPR013783">
    <property type="entry name" value="Ig-like_fold"/>
</dbReference>
<comment type="subcellular location">
    <subcellularLocation>
        <location evidence="2">Cytoplasmic vesicle</location>
        <location evidence="2">Autophagosome</location>
    </subcellularLocation>
    <subcellularLocation>
        <location evidence="1">Vacuole</location>
    </subcellularLocation>
</comment>
<dbReference type="InterPro" id="IPR015940">
    <property type="entry name" value="UBA"/>
</dbReference>
<evidence type="ECO:0000256" key="3">
    <source>
        <dbReference type="ARBA" id="ARBA00022448"/>
    </source>
</evidence>
<evidence type="ECO:0000256" key="2">
    <source>
        <dbReference type="ARBA" id="ARBA00004419"/>
    </source>
</evidence>
<dbReference type="FunFam" id="1.10.8.10:FF:000085">
    <property type="entry name" value="protein NBR1 homolog"/>
    <property type="match status" value="1"/>
</dbReference>
<name>A0AAD4P6Y8_PERFH</name>
<sequence>MEASFSVVIKVKYGDMLRRFNAPIVDDKLSLDVVGLREKILSLFSFAPDTDLLLTYVDEDGDVVALVDDDDLRDVVKQGLNPLRVTVKVNDDKHGNQNYSSPSSPRVPNVGAGISEILRKSAGISEILRKVPEPLRDTLMKLSDELASKASNSSPGISELVDQLSKVSLQYLGQLSESGVTLNMQNGVPESSLATDNKTSEPLKVDPAATLEKPEPAANMERNEVKIQNITGQRKDGPSFDFNAVAAALESQNVNVSKPESGGVAHSVRRKEKGKKTAECSNGKSHVRINPPADANNVGKVAEFSVRSSNKLTGKEICNSSEPKHGSNLGSDGSSDLMNGEYVMGSALSFENAPVPAWSSYKDGLKFGSFCGPSAMQECPFSGTLLENISAAPPHSASDAVPYRRNNSQNDSSGSIFHRGVRCDGCGIHPIVGPRFKSSVKLDYDLCRVCFEKMGNDHDYIRMDRPAVYRHHLPHFRAREHGAMFPHVYRGAKVKLGTAKLDSRFIQDVNIFDGTVMAPLTPFTKIWRMRNNGTVAWPQKTQLVWIGGDKLTDTHSVEVQIPAAGLLMDQELDVAIDFISPELPGRYISYWRMSSPSGQKFGQRVWVLIQVDASKEATQDIVRNLNLNLPPVSSSSMTSPEIINVNQEPVVEASRPYPKVDNSKKIVELGLPNTENELKFPINDSLLVHYGAGSSSGPSSASSSVPYPIIDLSDMGHMASSMPSISPSILFPMPPPPPPTVPLASPAERVPMPPPPPSATVATAPEPAAAELPANYLIEDRLLRELEEMGFKQVDLNKEVLRMNEYDLEQAVDDLCGVAEWDPILEELREMGFHDAEMNKKLLQKNNGSIKRVVMDLIAGEGGLA</sequence>
<evidence type="ECO:0000259" key="15">
    <source>
        <dbReference type="PROSITE" id="PS51745"/>
    </source>
</evidence>
<dbReference type="Gene3D" id="2.60.40.10">
    <property type="entry name" value="Immunoglobulins"/>
    <property type="match status" value="1"/>
</dbReference>
<protein>
    <recommendedName>
        <fullName evidence="18">Protein NBR1 homolog</fullName>
    </recommendedName>
</protein>
<evidence type="ECO:0000256" key="1">
    <source>
        <dbReference type="ARBA" id="ARBA00004116"/>
    </source>
</evidence>
<dbReference type="SUPFAM" id="SSF46934">
    <property type="entry name" value="UBA-like"/>
    <property type="match status" value="2"/>
</dbReference>
<dbReference type="Pfam" id="PF16158">
    <property type="entry name" value="N_BRCA1_IG"/>
    <property type="match status" value="1"/>
</dbReference>
<keyword evidence="5" id="KW-0479">Metal-binding</keyword>
<evidence type="ECO:0000259" key="13">
    <source>
        <dbReference type="PROSITE" id="PS50030"/>
    </source>
</evidence>
<dbReference type="InterPro" id="IPR032350">
    <property type="entry name" value="Nbr1_FW"/>
</dbReference>
<feature type="domain" description="UBA" evidence="13">
    <location>
        <begin position="777"/>
        <end position="815"/>
    </location>
</feature>
<keyword evidence="8" id="KW-0653">Protein transport</keyword>
<evidence type="ECO:0000256" key="10">
    <source>
        <dbReference type="ARBA" id="ARBA00023329"/>
    </source>
</evidence>
<keyword evidence="4" id="KW-0926">Vacuole</keyword>
<dbReference type="Pfam" id="PF00564">
    <property type="entry name" value="PB1"/>
    <property type="match status" value="1"/>
</dbReference>
<dbReference type="Pfam" id="PF24932">
    <property type="entry name" value="UBA_NBR1_C"/>
    <property type="match status" value="2"/>
</dbReference>
<evidence type="ECO:0000313" key="16">
    <source>
        <dbReference type="EMBL" id="KAH6829254.1"/>
    </source>
</evidence>
<dbReference type="Gene3D" id="1.10.8.10">
    <property type="entry name" value="DNA helicase RuvA subunit, C-terminal domain"/>
    <property type="match status" value="2"/>
</dbReference>
<dbReference type="InterPro" id="IPR009060">
    <property type="entry name" value="UBA-like_sf"/>
</dbReference>
<dbReference type="AlphaFoldDB" id="A0AAD4P6Y8"/>
<evidence type="ECO:0000256" key="11">
    <source>
        <dbReference type="PROSITE-ProRule" id="PRU00228"/>
    </source>
</evidence>
<evidence type="ECO:0000256" key="5">
    <source>
        <dbReference type="ARBA" id="ARBA00022723"/>
    </source>
</evidence>
<dbReference type="SUPFAM" id="SSF57850">
    <property type="entry name" value="RING/U-box"/>
    <property type="match status" value="1"/>
</dbReference>
<feature type="domain" description="ZZ-type" evidence="14">
    <location>
        <begin position="418"/>
        <end position="468"/>
    </location>
</feature>
<evidence type="ECO:0000256" key="7">
    <source>
        <dbReference type="ARBA" id="ARBA00022833"/>
    </source>
</evidence>
<dbReference type="FunFam" id="2.60.40.10:FF:000199">
    <property type="entry name" value="next to BRCA1 gene 1 protein-like"/>
    <property type="match status" value="1"/>
</dbReference>
<dbReference type="PROSITE" id="PS50030">
    <property type="entry name" value="UBA"/>
    <property type="match status" value="1"/>
</dbReference>
<gene>
    <name evidence="16" type="ORF">C2S53_011347</name>
</gene>
<feature type="region of interest" description="Disordered" evidence="12">
    <location>
        <begin position="256"/>
        <end position="294"/>
    </location>
</feature>
<keyword evidence="6 11" id="KW-0863">Zinc-finger</keyword>
<evidence type="ECO:0000259" key="14">
    <source>
        <dbReference type="PROSITE" id="PS50135"/>
    </source>
</evidence>
<dbReference type="InterPro" id="IPR000270">
    <property type="entry name" value="PB1_dom"/>
</dbReference>
<dbReference type="InterPro" id="IPR056893">
    <property type="entry name" value="UBA_Nbr1_C"/>
</dbReference>
<evidence type="ECO:0000256" key="8">
    <source>
        <dbReference type="ARBA" id="ARBA00022927"/>
    </source>
</evidence>
<keyword evidence="10" id="KW-0968">Cytoplasmic vesicle</keyword>
<dbReference type="InterPro" id="IPR053793">
    <property type="entry name" value="PB1-like"/>
</dbReference>
<evidence type="ECO:0000256" key="12">
    <source>
        <dbReference type="SAM" id="MobiDB-lite"/>
    </source>
</evidence>
<dbReference type="PROSITE" id="PS51745">
    <property type="entry name" value="PB1"/>
    <property type="match status" value="1"/>
</dbReference>
<dbReference type="PANTHER" id="PTHR20930:SF0">
    <property type="entry name" value="PROTEIN ILRUN"/>
    <property type="match status" value="1"/>
</dbReference>
<dbReference type="GO" id="GO:0005776">
    <property type="term" value="C:autophagosome"/>
    <property type="evidence" value="ECO:0007669"/>
    <property type="project" value="UniProtKB-SubCell"/>
</dbReference>
<accession>A0AAD4P6Y8</accession>
<dbReference type="SMART" id="SM00291">
    <property type="entry name" value="ZnF_ZZ"/>
    <property type="match status" value="1"/>
</dbReference>
<dbReference type="GO" id="GO:0008270">
    <property type="term" value="F:zinc ion binding"/>
    <property type="evidence" value="ECO:0007669"/>
    <property type="project" value="UniProtKB-KW"/>
</dbReference>
<dbReference type="Pfam" id="PF00569">
    <property type="entry name" value="ZZ"/>
    <property type="match status" value="1"/>
</dbReference>
<organism evidence="16 17">
    <name type="scientific">Perilla frutescens var. hirtella</name>
    <name type="common">Perilla citriodora</name>
    <name type="synonym">Perilla setoyensis</name>
    <dbReference type="NCBI Taxonomy" id="608512"/>
    <lineage>
        <taxon>Eukaryota</taxon>
        <taxon>Viridiplantae</taxon>
        <taxon>Streptophyta</taxon>
        <taxon>Embryophyta</taxon>
        <taxon>Tracheophyta</taxon>
        <taxon>Spermatophyta</taxon>
        <taxon>Magnoliopsida</taxon>
        <taxon>eudicotyledons</taxon>
        <taxon>Gunneridae</taxon>
        <taxon>Pentapetalae</taxon>
        <taxon>asterids</taxon>
        <taxon>lamiids</taxon>
        <taxon>Lamiales</taxon>
        <taxon>Lamiaceae</taxon>
        <taxon>Nepetoideae</taxon>
        <taxon>Elsholtzieae</taxon>
        <taxon>Perilla</taxon>
    </lineage>
</organism>
<dbReference type="GO" id="GO:0015031">
    <property type="term" value="P:protein transport"/>
    <property type="evidence" value="ECO:0007669"/>
    <property type="project" value="UniProtKB-KW"/>
</dbReference>
<evidence type="ECO:0000256" key="6">
    <source>
        <dbReference type="ARBA" id="ARBA00022771"/>
    </source>
</evidence>
<dbReference type="InterPro" id="IPR043145">
    <property type="entry name" value="Znf_ZZ_sf"/>
</dbReference>
<evidence type="ECO:0000313" key="17">
    <source>
        <dbReference type="Proteomes" id="UP001190926"/>
    </source>
</evidence>
<dbReference type="Proteomes" id="UP001190926">
    <property type="component" value="Unassembled WGS sequence"/>
</dbReference>
<dbReference type="PROSITE" id="PS50135">
    <property type="entry name" value="ZF_ZZ_2"/>
    <property type="match status" value="1"/>
</dbReference>
<dbReference type="Gene3D" id="3.30.60.90">
    <property type="match status" value="1"/>
</dbReference>
<dbReference type="CDD" id="cd14319">
    <property type="entry name" value="UBA_NBR1"/>
    <property type="match status" value="2"/>
</dbReference>
<dbReference type="SMART" id="SM00666">
    <property type="entry name" value="PB1"/>
    <property type="match status" value="1"/>
</dbReference>